<organism evidence="1 2">
    <name type="scientific">Ketogulonicigenium vulgare (strain WSH-001)</name>
    <dbReference type="NCBI Taxonomy" id="759362"/>
    <lineage>
        <taxon>Bacteria</taxon>
        <taxon>Pseudomonadati</taxon>
        <taxon>Pseudomonadota</taxon>
        <taxon>Alphaproteobacteria</taxon>
        <taxon>Rhodobacterales</taxon>
        <taxon>Roseobacteraceae</taxon>
        <taxon>Ketogulonicigenium</taxon>
    </lineage>
</organism>
<dbReference type="KEGG" id="kvl:KVU_1584"/>
<evidence type="ECO:0000313" key="2">
    <source>
        <dbReference type="Proteomes" id="UP000000692"/>
    </source>
</evidence>
<dbReference type="EMBL" id="CP002018">
    <property type="protein sequence ID" value="AEM41423.1"/>
    <property type="molecule type" value="Genomic_DNA"/>
</dbReference>
<dbReference type="Proteomes" id="UP000000692">
    <property type="component" value="Chromosome"/>
</dbReference>
<reference evidence="1 2" key="1">
    <citation type="journal article" date="2011" name="J. Bacteriol.">
        <title>Complete genome sequence of the industrial strain Ketogulonicigenium vulgare WSH-001.</title>
        <authorList>
            <person name="Liu L."/>
            <person name="Li Y."/>
            <person name="Zhang J."/>
            <person name="Zhou Z."/>
            <person name="Liu J."/>
            <person name="Li X."/>
            <person name="Zhou J."/>
            <person name="Du G."/>
            <person name="Wang L."/>
            <person name="Chen J."/>
        </authorList>
    </citation>
    <scope>NUCLEOTIDE SEQUENCE [LARGE SCALE GENOMIC DNA]</scope>
    <source>
        <strain evidence="1 2">WSH-001</strain>
    </source>
</reference>
<dbReference type="AlphaFoldDB" id="F9YA12"/>
<sequence>MPERVCIVSVRRSDGADLVAGHAGMSLGEGQEYVRADLLNVAIIRAESAGARIRAALVKGELGE</sequence>
<protein>
    <submittedName>
        <fullName evidence="1">Uncharacterized protein</fullName>
    </submittedName>
</protein>
<name>F9YA12_KETVW</name>
<gene>
    <name evidence="1" type="ordered locus">KVU_1584</name>
</gene>
<dbReference type="HOGENOM" id="CLU_2861778_0_0_5"/>
<keyword evidence="2" id="KW-1185">Reference proteome</keyword>
<proteinExistence type="predicted"/>
<evidence type="ECO:0000313" key="1">
    <source>
        <dbReference type="EMBL" id="AEM41423.1"/>
    </source>
</evidence>
<accession>F9YA12</accession>